<evidence type="ECO:0000313" key="3">
    <source>
        <dbReference type="Proteomes" id="UP000008672"/>
    </source>
</evidence>
<evidence type="ECO:0000256" key="1">
    <source>
        <dbReference type="SAM" id="MobiDB-lite"/>
    </source>
</evidence>
<proteinExistence type="predicted"/>
<dbReference type="InParanoid" id="H3AR20"/>
<dbReference type="OMA" id="EREPWIT"/>
<dbReference type="InterPro" id="IPR053309">
    <property type="entry name" value="Balbiani_Body_Formation"/>
</dbReference>
<reference evidence="2" key="2">
    <citation type="submission" date="2025-08" db="UniProtKB">
        <authorList>
            <consortium name="Ensembl"/>
        </authorList>
    </citation>
    <scope>IDENTIFICATION</scope>
</reference>
<organism evidence="2 3">
    <name type="scientific">Latimeria chalumnae</name>
    <name type="common">Coelacanth</name>
    <dbReference type="NCBI Taxonomy" id="7897"/>
    <lineage>
        <taxon>Eukaryota</taxon>
        <taxon>Metazoa</taxon>
        <taxon>Chordata</taxon>
        <taxon>Craniata</taxon>
        <taxon>Vertebrata</taxon>
        <taxon>Euteleostomi</taxon>
        <taxon>Coelacanthiformes</taxon>
        <taxon>Coelacanthidae</taxon>
        <taxon>Latimeria</taxon>
    </lineage>
</organism>
<sequence>MNTPPGAAAEGGPYYNNSRPFFYAQPAPAPPQPFLNQWYFGHAYNPYYNPVQGFRGGNLYYPPYPFLLQDYHGYMMPQPQMLTRVYRRPFSPQFPSPMFYHATRFRHYSGPVRKMETKEIQTDPREPEEKETTERHLLPAKNVCNAGNGESSSGIGTGNNNSETSEKSLSISEQDESEKKLNNKSESTSVPTGSYAFQKEEVRIEYGAGPPSIQLWRSYEETIPIYDATSGKEVPNNVVQEDTFSVSSCEGVLYDPQVSEELEPAVFSDGDQCAAALPVIGCLEMVKERDVPMTEMGQDPKAKLDADDQGKAENQEKLKDFPCDNEPVVQPDEEHETRPSTVHESPQKGAADGKSENIPSVKDAVGDPAPQANQQNDGPNPANKDDLEFTTCWNEESVKYIPSESWLATFDNLELKYNWNKYLQQRKKKHSSVLSFTSDDPSSRDDGSSDNNIIVPPVSYLMPSFALKTKHLPGRRARSPSYQDKEKNSGMANSHDHENHHSHGKQDVKHSPRIKIQESPWKSRKLSNACMGLCRRKPQKTRKAKCLSDSEISGEYEEESLDEAETSGSSSPDSHPKE</sequence>
<feature type="region of interest" description="Disordered" evidence="1">
    <location>
        <begin position="469"/>
        <end position="578"/>
    </location>
</feature>
<dbReference type="PANTHER" id="PTHR38654">
    <property type="entry name" value="BUCKY BALL-RELATED"/>
    <property type="match status" value="1"/>
</dbReference>
<feature type="region of interest" description="Disordered" evidence="1">
    <location>
        <begin position="295"/>
        <end position="387"/>
    </location>
</feature>
<keyword evidence="3" id="KW-1185">Reference proteome</keyword>
<reference evidence="3" key="1">
    <citation type="submission" date="2011-08" db="EMBL/GenBank/DDBJ databases">
        <title>The draft genome of Latimeria chalumnae.</title>
        <authorList>
            <person name="Di Palma F."/>
            <person name="Alfoldi J."/>
            <person name="Johnson J."/>
            <person name="Berlin A."/>
            <person name="Gnerre S."/>
            <person name="Jaffe D."/>
            <person name="MacCallum I."/>
            <person name="Young S."/>
            <person name="Walker B.J."/>
            <person name="Lander E."/>
            <person name="Lindblad-Toh K."/>
        </authorList>
    </citation>
    <scope>NUCLEOTIDE SEQUENCE [LARGE SCALE GENOMIC DNA]</scope>
    <source>
        <strain evidence="3">Wild caught</strain>
    </source>
</reference>
<feature type="compositionally biased region" description="Basic residues" evidence="1">
    <location>
        <begin position="534"/>
        <end position="545"/>
    </location>
</feature>
<dbReference type="Proteomes" id="UP000008672">
    <property type="component" value="Unassembled WGS sequence"/>
</dbReference>
<dbReference type="GeneTree" id="ENSGT00500000045246"/>
<feature type="compositionally biased region" description="Basic and acidic residues" evidence="1">
    <location>
        <begin position="295"/>
        <end position="322"/>
    </location>
</feature>
<evidence type="ECO:0000313" key="2">
    <source>
        <dbReference type="Ensembl" id="ENSLACP00000012091.1"/>
    </source>
</evidence>
<name>H3AR20_LATCH</name>
<accession>H3AR20</accession>
<dbReference type="EMBL" id="AFYH01108532">
    <property type="status" value="NOT_ANNOTATED_CDS"/>
    <property type="molecule type" value="Genomic_DNA"/>
</dbReference>
<feature type="compositionally biased region" description="Polar residues" evidence="1">
    <location>
        <begin position="566"/>
        <end position="578"/>
    </location>
</feature>
<protein>
    <submittedName>
        <fullName evidence="2">Uncharacterized protein</fullName>
    </submittedName>
</protein>
<dbReference type="PANTHER" id="PTHR38654:SF1">
    <property type="entry name" value="BUCKY BALL"/>
    <property type="match status" value="1"/>
</dbReference>
<dbReference type="eggNOG" id="ENOG502QV8N">
    <property type="taxonomic scope" value="Eukaryota"/>
</dbReference>
<feature type="region of interest" description="Disordered" evidence="1">
    <location>
        <begin position="114"/>
        <end position="194"/>
    </location>
</feature>
<feature type="compositionally biased region" description="Basic and acidic residues" evidence="1">
    <location>
        <begin position="483"/>
        <end position="510"/>
    </location>
</feature>
<dbReference type="AlphaFoldDB" id="H3AR20"/>
<dbReference type="Ensembl" id="ENSLACT00000012183.1">
    <property type="protein sequence ID" value="ENSLACP00000012091.1"/>
    <property type="gene ID" value="ENSLACG00000010644.1"/>
</dbReference>
<feature type="compositionally biased region" description="Basic residues" evidence="1">
    <location>
        <begin position="469"/>
        <end position="478"/>
    </location>
</feature>
<reference evidence="2" key="3">
    <citation type="submission" date="2025-09" db="UniProtKB">
        <authorList>
            <consortium name="Ensembl"/>
        </authorList>
    </citation>
    <scope>IDENTIFICATION</scope>
</reference>
<feature type="region of interest" description="Disordered" evidence="1">
    <location>
        <begin position="428"/>
        <end position="455"/>
    </location>
</feature>
<feature type="compositionally biased region" description="Low complexity" evidence="1">
    <location>
        <begin position="147"/>
        <end position="163"/>
    </location>
</feature>
<dbReference type="STRING" id="7897.ENSLACP00000012091"/>
<feature type="compositionally biased region" description="Basic and acidic residues" evidence="1">
    <location>
        <begin position="114"/>
        <end position="137"/>
    </location>
</feature>
<dbReference type="HOGENOM" id="CLU_020796_0_0_1"/>
<feature type="compositionally biased region" description="Acidic residues" evidence="1">
    <location>
        <begin position="552"/>
        <end position="565"/>
    </location>
</feature>